<feature type="transmembrane region" description="Helical" evidence="1">
    <location>
        <begin position="258"/>
        <end position="279"/>
    </location>
</feature>
<dbReference type="RefSeq" id="WP_040372320.1">
    <property type="nucleotide sequence ID" value="NZ_CP068053.1"/>
</dbReference>
<feature type="transmembrane region" description="Helical" evidence="1">
    <location>
        <begin position="463"/>
        <end position="481"/>
    </location>
</feature>
<organism evidence="2 3">
    <name type="scientific">Peribacillus psychrosaccharolyticus</name>
    <name type="common">Bacillus psychrosaccharolyticus</name>
    <dbReference type="NCBI Taxonomy" id="1407"/>
    <lineage>
        <taxon>Bacteria</taxon>
        <taxon>Bacillati</taxon>
        <taxon>Bacillota</taxon>
        <taxon>Bacilli</taxon>
        <taxon>Bacillales</taxon>
        <taxon>Bacillaceae</taxon>
        <taxon>Peribacillus</taxon>
    </lineage>
</organism>
<dbReference type="EMBL" id="CP068053">
    <property type="protein sequence ID" value="QQS99746.1"/>
    <property type="molecule type" value="Genomic_DNA"/>
</dbReference>
<dbReference type="AlphaFoldDB" id="A0A974NKX2"/>
<proteinExistence type="predicted"/>
<feature type="transmembrane region" description="Helical" evidence="1">
    <location>
        <begin position="43"/>
        <end position="62"/>
    </location>
</feature>
<protein>
    <recommendedName>
        <fullName evidence="4">O-antigen ligase domain-containing protein</fullName>
    </recommendedName>
</protein>
<keyword evidence="1" id="KW-0812">Transmembrane</keyword>
<keyword evidence="1" id="KW-1133">Transmembrane helix</keyword>
<feature type="transmembrane region" description="Helical" evidence="1">
    <location>
        <begin position="105"/>
        <end position="124"/>
    </location>
</feature>
<sequence>MQHILENSKISINKQSKLFVVYLFALLVPHILFYSLITNLHNVTFSFGFLILYTFLMTFLFIERFDGSIYLLYHLVFLLTFQNVLVGIGMGIFENQESGFNIKMLMIFKEVFAILFVSLLYIRYQKSLRLLKFEKTFPLLVLWLGISFLISSANMEGKLYYMRSFGILFVSYFLGRLLYYSLKQSVHKIYNVIKMVIFLGILSVIFGIIFLLIDNNSHIWKEWFHLGYIMQAKGTAYTDFPDFRTSVGPMYIYRMYSFFFDAINLSYFVLAAFCCTLFIKSKLMVSVRFFLLIGIGLTLGKGALAILAILTFWIVCLYNFKLKPKQFITVFVSFIFVAFFVIKGIGIKSSIIVHFDGFILPLLDSYLHPIGLGVGNGGVYYAMMNEVVAWDITHMGAESFMGSLIYQLGYPGFILYLVFFIGLIKYLLTFAYSTKKISFDYILYSGLIFSMMTVSFFQEATLGLNYTGILTILCGFAVSRIQSPIEK</sequence>
<feature type="transmembrane region" description="Helical" evidence="1">
    <location>
        <begin position="160"/>
        <end position="180"/>
    </location>
</feature>
<feature type="transmembrane region" description="Helical" evidence="1">
    <location>
        <begin position="439"/>
        <end position="457"/>
    </location>
</feature>
<feature type="transmembrane region" description="Helical" evidence="1">
    <location>
        <begin position="404"/>
        <end position="427"/>
    </location>
</feature>
<evidence type="ECO:0008006" key="4">
    <source>
        <dbReference type="Google" id="ProtNLM"/>
    </source>
</evidence>
<feature type="transmembrane region" description="Helical" evidence="1">
    <location>
        <begin position="192"/>
        <end position="213"/>
    </location>
</feature>
<feature type="transmembrane region" description="Helical" evidence="1">
    <location>
        <begin position="136"/>
        <end position="154"/>
    </location>
</feature>
<gene>
    <name evidence="2" type="ORF">I6J18_19475</name>
</gene>
<keyword evidence="3" id="KW-1185">Reference proteome</keyword>
<feature type="transmembrane region" description="Helical" evidence="1">
    <location>
        <begin position="18"/>
        <end position="37"/>
    </location>
</feature>
<evidence type="ECO:0000313" key="2">
    <source>
        <dbReference type="EMBL" id="QQS99746.1"/>
    </source>
</evidence>
<feature type="transmembrane region" description="Helical" evidence="1">
    <location>
        <begin position="327"/>
        <end position="345"/>
    </location>
</feature>
<feature type="transmembrane region" description="Helical" evidence="1">
    <location>
        <begin position="291"/>
        <end position="315"/>
    </location>
</feature>
<feature type="transmembrane region" description="Helical" evidence="1">
    <location>
        <begin position="366"/>
        <end position="384"/>
    </location>
</feature>
<evidence type="ECO:0000256" key="1">
    <source>
        <dbReference type="SAM" id="Phobius"/>
    </source>
</evidence>
<keyword evidence="1" id="KW-0472">Membrane</keyword>
<evidence type="ECO:0000313" key="3">
    <source>
        <dbReference type="Proteomes" id="UP000595254"/>
    </source>
</evidence>
<dbReference type="Proteomes" id="UP000595254">
    <property type="component" value="Chromosome"/>
</dbReference>
<reference evidence="2 3" key="1">
    <citation type="submission" date="2021-01" db="EMBL/GenBank/DDBJ databases">
        <title>FDA dAtabase for Regulatory Grade micrObial Sequences (FDA-ARGOS): Supporting development and validation of Infectious Disease Dx tests.</title>
        <authorList>
            <person name="Nelson B."/>
            <person name="Plummer A."/>
            <person name="Tallon L."/>
            <person name="Sadzewicz L."/>
            <person name="Zhao X."/>
            <person name="Boylan J."/>
            <person name="Ott S."/>
            <person name="Bowen H."/>
            <person name="Vavikolanu K."/>
            <person name="Mehta A."/>
            <person name="Aluvathingal J."/>
            <person name="Nadendla S."/>
            <person name="Myers T."/>
            <person name="Yan Y."/>
            <person name="Sichtig H."/>
        </authorList>
    </citation>
    <scope>NUCLEOTIDE SEQUENCE [LARGE SCALE GENOMIC DNA]</scope>
    <source>
        <strain evidence="2 3">FDAARGOS_1161</strain>
    </source>
</reference>
<feature type="transmembrane region" description="Helical" evidence="1">
    <location>
        <begin position="69"/>
        <end position="93"/>
    </location>
</feature>
<name>A0A974NKX2_PERPY</name>
<dbReference type="KEGG" id="ppsr:I6J18_19475"/>
<accession>A0A974NKX2</accession>